<feature type="region of interest" description="Disordered" evidence="1">
    <location>
        <begin position="471"/>
        <end position="501"/>
    </location>
</feature>
<feature type="region of interest" description="Disordered" evidence="1">
    <location>
        <begin position="1"/>
        <end position="22"/>
    </location>
</feature>
<feature type="region of interest" description="Disordered" evidence="1">
    <location>
        <begin position="339"/>
        <end position="370"/>
    </location>
</feature>
<accession>A0A6A5TTF7</accession>
<feature type="compositionally biased region" description="Basic and acidic residues" evidence="1">
    <location>
        <begin position="342"/>
        <end position="352"/>
    </location>
</feature>
<dbReference type="Proteomes" id="UP000800035">
    <property type="component" value="Unassembled WGS sequence"/>
</dbReference>
<dbReference type="OrthoDB" id="3790485at2759"/>
<dbReference type="AlphaFoldDB" id="A0A6A5TTF7"/>
<evidence type="ECO:0000313" key="2">
    <source>
        <dbReference type="EMBL" id="KAF1955935.1"/>
    </source>
</evidence>
<proteinExistence type="predicted"/>
<evidence type="ECO:0000256" key="1">
    <source>
        <dbReference type="SAM" id="MobiDB-lite"/>
    </source>
</evidence>
<organism evidence="2 3">
    <name type="scientific">Byssothecium circinans</name>
    <dbReference type="NCBI Taxonomy" id="147558"/>
    <lineage>
        <taxon>Eukaryota</taxon>
        <taxon>Fungi</taxon>
        <taxon>Dikarya</taxon>
        <taxon>Ascomycota</taxon>
        <taxon>Pezizomycotina</taxon>
        <taxon>Dothideomycetes</taxon>
        <taxon>Pleosporomycetidae</taxon>
        <taxon>Pleosporales</taxon>
        <taxon>Massarineae</taxon>
        <taxon>Massarinaceae</taxon>
        <taxon>Byssothecium</taxon>
    </lineage>
</organism>
<keyword evidence="3" id="KW-1185">Reference proteome</keyword>
<reference evidence="2" key="1">
    <citation type="journal article" date="2020" name="Stud. Mycol.">
        <title>101 Dothideomycetes genomes: a test case for predicting lifestyles and emergence of pathogens.</title>
        <authorList>
            <person name="Haridas S."/>
            <person name="Albert R."/>
            <person name="Binder M."/>
            <person name="Bloem J."/>
            <person name="Labutti K."/>
            <person name="Salamov A."/>
            <person name="Andreopoulos B."/>
            <person name="Baker S."/>
            <person name="Barry K."/>
            <person name="Bills G."/>
            <person name="Bluhm B."/>
            <person name="Cannon C."/>
            <person name="Castanera R."/>
            <person name="Culley D."/>
            <person name="Daum C."/>
            <person name="Ezra D."/>
            <person name="Gonzalez J."/>
            <person name="Henrissat B."/>
            <person name="Kuo A."/>
            <person name="Liang C."/>
            <person name="Lipzen A."/>
            <person name="Lutzoni F."/>
            <person name="Magnuson J."/>
            <person name="Mondo S."/>
            <person name="Nolan M."/>
            <person name="Ohm R."/>
            <person name="Pangilinan J."/>
            <person name="Park H.-J."/>
            <person name="Ramirez L."/>
            <person name="Alfaro M."/>
            <person name="Sun H."/>
            <person name="Tritt A."/>
            <person name="Yoshinaga Y."/>
            <person name="Zwiers L.-H."/>
            <person name="Turgeon B."/>
            <person name="Goodwin S."/>
            <person name="Spatafora J."/>
            <person name="Crous P."/>
            <person name="Grigoriev I."/>
        </authorList>
    </citation>
    <scope>NUCLEOTIDE SEQUENCE</scope>
    <source>
        <strain evidence="2">CBS 675.92</strain>
    </source>
</reference>
<gene>
    <name evidence="2" type="ORF">CC80DRAFT_563784</name>
</gene>
<evidence type="ECO:0000313" key="3">
    <source>
        <dbReference type="Proteomes" id="UP000800035"/>
    </source>
</evidence>
<sequence>MELQSQSKPPDGLVAPSPPANHISAAKTKLDENEITLELQLMKAQFISQNAPLSKLLLAIGTAACDKIIRDEMPQAKAAGQPLAPLLKVLGQALSNMKSVYMKYGDAGLICEDDIKPELEPSPGPVQSVEVGPQEVQASPKLAPVGSMPVEEGDIEKENRAATADVLDKMLKSRGTDDLDEEMIKPTVDDGDVDMEIKDAEMTVPPSDPQVDADEDVDMVEVDSLLIRSQKETEAEIEAARMTYKQAEGFRIAMIQGGHPDDWQTLHSDEAIAKKTLKQAKANAKQRPREAEAEAVLHPGQEGILLPPTTTSYSISNVPSAPKIPLADNNADRATTTLFRPPKRDIPADFDKSPATSPMPRRKAAKRTPQTKLIEPTQSTHIGRHLADLEAGLSTAHSVGLTLSEPTTLARTQLKLAITADKAGKWGRIPDRYMFKLRLRIRVPESYLGSAEYMRVLESFYAQHEELQRTGKADSPYSGSNTDALSPSGQIAASDSDSEAEEIPDTIYTTTNPFDAAASTAIPLPAPPPPTTFTFPPFPNVSPKEIPHFVNGARIAVENIIEDHAGDPDLPLLVVVGGLRDEKPTLTGDDTTSRRFVLAGAEWVYGAVEQVCFEREGGTVSLGAVGKGLEEWILVQESGALVLGKGAAGGGLGGGMARKGAAAAKERERERQRKGAGDMDV</sequence>
<protein>
    <submittedName>
        <fullName evidence="2">Uncharacterized protein</fullName>
    </submittedName>
</protein>
<dbReference type="EMBL" id="ML976993">
    <property type="protein sequence ID" value="KAF1955935.1"/>
    <property type="molecule type" value="Genomic_DNA"/>
</dbReference>
<feature type="compositionally biased region" description="Basic and acidic residues" evidence="1">
    <location>
        <begin position="664"/>
        <end position="681"/>
    </location>
</feature>
<feature type="region of interest" description="Disordered" evidence="1">
    <location>
        <begin position="651"/>
        <end position="681"/>
    </location>
</feature>
<feature type="compositionally biased region" description="Polar residues" evidence="1">
    <location>
        <begin position="477"/>
        <end position="495"/>
    </location>
</feature>
<name>A0A6A5TTF7_9PLEO</name>